<keyword evidence="1" id="KW-1133">Transmembrane helix</keyword>
<gene>
    <name evidence="3" type="ORF">GAO09_23590</name>
</gene>
<reference evidence="3 4" key="1">
    <citation type="submission" date="2019-11" db="EMBL/GenBank/DDBJ databases">
        <title>Genome analysis of Rhizobacterium cereale a novel genus and species isolated from maize roots in North Spain.</title>
        <authorList>
            <person name="Menendez E."/>
            <person name="Flores-Felix J.D."/>
            <person name="Ramirez-Bahena M.-H."/>
            <person name="Igual J.M."/>
            <person name="Garcia-Fraile P."/>
            <person name="Peix A."/>
            <person name="Velazquez E."/>
        </authorList>
    </citation>
    <scope>NUCLEOTIDE SEQUENCE [LARGE SCALE GENOMIC DNA]</scope>
    <source>
        <strain evidence="3 4">RZME27</strain>
    </source>
</reference>
<protein>
    <submittedName>
        <fullName evidence="3">VWA domain-containing protein</fullName>
    </submittedName>
</protein>
<proteinExistence type="predicted"/>
<dbReference type="EMBL" id="WIXI01000050">
    <property type="protein sequence ID" value="MQY49021.1"/>
    <property type="molecule type" value="Genomic_DNA"/>
</dbReference>
<organism evidence="3 4">
    <name type="scientific">Endobacterium cereale</name>
    <dbReference type="NCBI Taxonomy" id="2663029"/>
    <lineage>
        <taxon>Bacteria</taxon>
        <taxon>Pseudomonadati</taxon>
        <taxon>Pseudomonadota</taxon>
        <taxon>Alphaproteobacteria</taxon>
        <taxon>Hyphomicrobiales</taxon>
        <taxon>Rhizobiaceae</taxon>
        <taxon>Endobacterium</taxon>
    </lineage>
</organism>
<dbReference type="InterPro" id="IPR050768">
    <property type="entry name" value="UPF0353/GerABKA_families"/>
</dbReference>
<dbReference type="PANTHER" id="PTHR22550">
    <property type="entry name" value="SPORE GERMINATION PROTEIN"/>
    <property type="match status" value="1"/>
</dbReference>
<keyword evidence="1" id="KW-0472">Membrane</keyword>
<dbReference type="Pfam" id="PF00092">
    <property type="entry name" value="VWA"/>
    <property type="match status" value="1"/>
</dbReference>
<dbReference type="InterPro" id="IPR002035">
    <property type="entry name" value="VWF_A"/>
</dbReference>
<dbReference type="PANTHER" id="PTHR22550:SF18">
    <property type="entry name" value="VWFA DOMAIN-CONTAINING PROTEIN"/>
    <property type="match status" value="1"/>
</dbReference>
<evidence type="ECO:0000313" key="4">
    <source>
        <dbReference type="Proteomes" id="UP000435138"/>
    </source>
</evidence>
<sequence length="330" mass="36304">MYQLEFPWLLLALPLPLLVWFLLPAKRETSASIRIPFFEQIAEAAGITPGEGSVIAHRSWLQSLVLALSWCLIVTALARPQYVEPPIEKKEPQRDILLALDLSQSMETKDFRAPDGAIGSRIDAVRQVVADFIHRRSEDRLGLIAFGDAPYPLAPFTMDHPLVRTMTEGLLPGIAGPRTAMGDSLGLAIRMFDQTNTPDKVLILLTDGNDTASKMPPLKAADVAKAKKIKIHAIGIGDPAATGEDKLDTATLEKIAVTTGGRYFFGGDQQQLQSIYDTLDRITPVEQKLLTWRPRIELFHWPLGVALLLLAIYYLTAGCAGLFGRKVSAR</sequence>
<keyword evidence="1" id="KW-0812">Transmembrane</keyword>
<dbReference type="SUPFAM" id="SSF53300">
    <property type="entry name" value="vWA-like"/>
    <property type="match status" value="1"/>
</dbReference>
<evidence type="ECO:0000259" key="2">
    <source>
        <dbReference type="PROSITE" id="PS50234"/>
    </source>
</evidence>
<dbReference type="InterPro" id="IPR036465">
    <property type="entry name" value="vWFA_dom_sf"/>
</dbReference>
<feature type="domain" description="VWFA" evidence="2">
    <location>
        <begin position="95"/>
        <end position="279"/>
    </location>
</feature>
<dbReference type="RefSeq" id="WP_153358377.1">
    <property type="nucleotide sequence ID" value="NZ_WIXI01000050.1"/>
</dbReference>
<dbReference type="Gene3D" id="3.40.50.410">
    <property type="entry name" value="von Willebrand factor, type A domain"/>
    <property type="match status" value="1"/>
</dbReference>
<evidence type="ECO:0000313" key="3">
    <source>
        <dbReference type="EMBL" id="MQY49021.1"/>
    </source>
</evidence>
<dbReference type="PROSITE" id="PS50234">
    <property type="entry name" value="VWFA"/>
    <property type="match status" value="1"/>
</dbReference>
<accession>A0A6A8AJV4</accession>
<feature type="transmembrane region" description="Helical" evidence="1">
    <location>
        <begin position="298"/>
        <end position="323"/>
    </location>
</feature>
<evidence type="ECO:0000256" key="1">
    <source>
        <dbReference type="SAM" id="Phobius"/>
    </source>
</evidence>
<dbReference type="SMART" id="SM00327">
    <property type="entry name" value="VWA"/>
    <property type="match status" value="1"/>
</dbReference>
<comment type="caution">
    <text evidence="3">The sequence shown here is derived from an EMBL/GenBank/DDBJ whole genome shotgun (WGS) entry which is preliminary data.</text>
</comment>
<dbReference type="Proteomes" id="UP000435138">
    <property type="component" value="Unassembled WGS sequence"/>
</dbReference>
<dbReference type="AlphaFoldDB" id="A0A6A8AJV4"/>
<keyword evidence="4" id="KW-1185">Reference proteome</keyword>
<name>A0A6A8AJV4_9HYPH</name>